<keyword evidence="2" id="KW-1185">Reference proteome</keyword>
<dbReference type="AlphaFoldDB" id="A0AA35LBQ5"/>
<evidence type="ECO:0000313" key="2">
    <source>
        <dbReference type="Proteomes" id="UP001178461"/>
    </source>
</evidence>
<gene>
    <name evidence="1" type="ORF">PODLI_1B001919</name>
</gene>
<reference evidence="1" key="1">
    <citation type="submission" date="2022-12" db="EMBL/GenBank/DDBJ databases">
        <authorList>
            <person name="Alioto T."/>
            <person name="Alioto T."/>
            <person name="Gomez Garrido J."/>
        </authorList>
    </citation>
    <scope>NUCLEOTIDE SEQUENCE</scope>
</reference>
<sequence length="171" mass="19191">MGLLLGRGQQTRDILNQKERKGKKFQNKHSGGFPKWSRLLTPRLKLLLESGLHPFQHSLPLLEGWLATFLSVQQFSKEGVPGGCAFVPAPFLFCSRHAFPPSTNCGGLYELRGQDGGEERMLSRGPSSSCCERLSFDYTGSLDLILLNRTPTNSMIVSQWRENCNLHFQLP</sequence>
<name>A0AA35LBQ5_9SAUR</name>
<proteinExistence type="predicted"/>
<dbReference type="EMBL" id="OX395139">
    <property type="protein sequence ID" value="CAI5792978.1"/>
    <property type="molecule type" value="Genomic_DNA"/>
</dbReference>
<evidence type="ECO:0000313" key="1">
    <source>
        <dbReference type="EMBL" id="CAI5792978.1"/>
    </source>
</evidence>
<organism evidence="1 2">
    <name type="scientific">Podarcis lilfordi</name>
    <name type="common">Lilford's wall lizard</name>
    <dbReference type="NCBI Taxonomy" id="74358"/>
    <lineage>
        <taxon>Eukaryota</taxon>
        <taxon>Metazoa</taxon>
        <taxon>Chordata</taxon>
        <taxon>Craniata</taxon>
        <taxon>Vertebrata</taxon>
        <taxon>Euteleostomi</taxon>
        <taxon>Lepidosauria</taxon>
        <taxon>Squamata</taxon>
        <taxon>Bifurcata</taxon>
        <taxon>Unidentata</taxon>
        <taxon>Episquamata</taxon>
        <taxon>Laterata</taxon>
        <taxon>Lacertibaenia</taxon>
        <taxon>Lacertidae</taxon>
        <taxon>Podarcis</taxon>
    </lineage>
</organism>
<dbReference type="Proteomes" id="UP001178461">
    <property type="component" value="Chromosome 14"/>
</dbReference>
<protein>
    <submittedName>
        <fullName evidence="1">Uncharacterized protein</fullName>
    </submittedName>
</protein>
<accession>A0AA35LBQ5</accession>